<protein>
    <submittedName>
        <fullName evidence="2">Type II toxin-antitoxin system RelE/ParE family toxin</fullName>
    </submittedName>
</protein>
<evidence type="ECO:0000313" key="3">
    <source>
        <dbReference type="Proteomes" id="UP000642144"/>
    </source>
</evidence>
<sequence>MPAVGLSESAENDLEKIFDHLALFDAKNASSRVGEIEQALSMLAANPMIGRPVSPSRRELLIGKRKNGYIATYQYVTGDKLVLVTAIRSQHQAA</sequence>
<dbReference type="InterPro" id="IPR007712">
    <property type="entry name" value="RelE/ParE_toxin"/>
</dbReference>
<dbReference type="Proteomes" id="UP000642144">
    <property type="component" value="Unassembled WGS sequence"/>
</dbReference>
<dbReference type="Gene3D" id="3.30.2310.20">
    <property type="entry name" value="RelE-like"/>
    <property type="match status" value="1"/>
</dbReference>
<keyword evidence="3" id="KW-1185">Reference proteome</keyword>
<accession>A0ABW9W5I9</accession>
<evidence type="ECO:0000256" key="1">
    <source>
        <dbReference type="ARBA" id="ARBA00022649"/>
    </source>
</evidence>
<organism evidence="2 3">
    <name type="scientific">Duganella levis</name>
    <dbReference type="NCBI Taxonomy" id="2692169"/>
    <lineage>
        <taxon>Bacteria</taxon>
        <taxon>Pseudomonadati</taxon>
        <taxon>Pseudomonadota</taxon>
        <taxon>Betaproteobacteria</taxon>
        <taxon>Burkholderiales</taxon>
        <taxon>Oxalobacteraceae</taxon>
        <taxon>Telluria group</taxon>
        <taxon>Duganella</taxon>
    </lineage>
</organism>
<reference evidence="2 3" key="1">
    <citation type="submission" date="2019-12" db="EMBL/GenBank/DDBJ databases">
        <title>Novel species isolated from a subtropical stream in China.</title>
        <authorList>
            <person name="Lu H."/>
        </authorList>
    </citation>
    <scope>NUCLEOTIDE SEQUENCE [LARGE SCALE GENOMIC DNA]</scope>
    <source>
        <strain evidence="2 3">CY42W</strain>
    </source>
</reference>
<keyword evidence="1" id="KW-1277">Toxin-antitoxin system</keyword>
<evidence type="ECO:0000313" key="2">
    <source>
        <dbReference type="EMBL" id="MYN28845.1"/>
    </source>
</evidence>
<dbReference type="RefSeq" id="WP_161056631.1">
    <property type="nucleotide sequence ID" value="NZ_WWCT01000018.1"/>
</dbReference>
<proteinExistence type="predicted"/>
<dbReference type="EMBL" id="WWCT01000018">
    <property type="protein sequence ID" value="MYN28845.1"/>
    <property type="molecule type" value="Genomic_DNA"/>
</dbReference>
<dbReference type="Pfam" id="PF05016">
    <property type="entry name" value="ParE_toxin"/>
    <property type="match status" value="1"/>
</dbReference>
<gene>
    <name evidence="2" type="ORF">GTP69_20795</name>
</gene>
<comment type="caution">
    <text evidence="2">The sequence shown here is derived from an EMBL/GenBank/DDBJ whole genome shotgun (WGS) entry which is preliminary data.</text>
</comment>
<dbReference type="InterPro" id="IPR035093">
    <property type="entry name" value="RelE/ParE_toxin_dom_sf"/>
</dbReference>
<name>A0ABW9W5I9_9BURK</name>